<reference evidence="2" key="1">
    <citation type="journal article" date="2021" name="IMA Fungus">
        <title>Genomic characterization of three marine fungi, including Emericellopsis atlantica sp. nov. with signatures of a generalist lifestyle and marine biomass degradation.</title>
        <authorList>
            <person name="Hagestad O.C."/>
            <person name="Hou L."/>
            <person name="Andersen J.H."/>
            <person name="Hansen E.H."/>
            <person name="Altermark B."/>
            <person name="Li C."/>
            <person name="Kuhnert E."/>
            <person name="Cox R.J."/>
            <person name="Crous P.W."/>
            <person name="Spatafora J.W."/>
            <person name="Lail K."/>
            <person name="Amirebrahimi M."/>
            <person name="Lipzen A."/>
            <person name="Pangilinan J."/>
            <person name="Andreopoulos W."/>
            <person name="Hayes R.D."/>
            <person name="Ng V."/>
            <person name="Grigoriev I.V."/>
            <person name="Jackson S.A."/>
            <person name="Sutton T.D.S."/>
            <person name="Dobson A.D.W."/>
            <person name="Rama T."/>
        </authorList>
    </citation>
    <scope>NUCLEOTIDE SEQUENCE</scope>
    <source>
        <strain evidence="2">TRa3180A</strain>
    </source>
</reference>
<dbReference type="Gene3D" id="6.10.250.3180">
    <property type="match status" value="1"/>
</dbReference>
<dbReference type="AlphaFoldDB" id="A0A9P8CGT6"/>
<keyword evidence="3" id="KW-1185">Reference proteome</keyword>
<dbReference type="InterPro" id="IPR010684">
    <property type="entry name" value="RNA_pol_II_trans_fac_SIII_A"/>
</dbReference>
<gene>
    <name evidence="2" type="ORF">BJ878DRAFT_496583</name>
</gene>
<protein>
    <submittedName>
        <fullName evidence="2">RNA polymerase II transcription factor SIII subunit A-domain-containing protein</fullName>
    </submittedName>
</protein>
<feature type="region of interest" description="Disordered" evidence="1">
    <location>
        <begin position="301"/>
        <end position="419"/>
    </location>
</feature>
<dbReference type="EMBL" id="MU253799">
    <property type="protein sequence ID" value="KAG9246598.1"/>
    <property type="molecule type" value="Genomic_DNA"/>
</dbReference>
<organism evidence="2 3">
    <name type="scientific">Calycina marina</name>
    <dbReference type="NCBI Taxonomy" id="1763456"/>
    <lineage>
        <taxon>Eukaryota</taxon>
        <taxon>Fungi</taxon>
        <taxon>Dikarya</taxon>
        <taxon>Ascomycota</taxon>
        <taxon>Pezizomycotina</taxon>
        <taxon>Leotiomycetes</taxon>
        <taxon>Helotiales</taxon>
        <taxon>Pezizellaceae</taxon>
        <taxon>Calycina</taxon>
    </lineage>
</organism>
<dbReference type="InterPro" id="IPR051870">
    <property type="entry name" value="Elongin-A_domain"/>
</dbReference>
<accession>A0A9P8CGT6</accession>
<dbReference type="Pfam" id="PF06881">
    <property type="entry name" value="Elongin_A"/>
    <property type="match status" value="1"/>
</dbReference>
<dbReference type="PANTHER" id="PTHR15141">
    <property type="entry name" value="TRANSCRIPTION ELONGATION FACTOR B POLYPEPTIDE 3"/>
    <property type="match status" value="1"/>
</dbReference>
<comment type="caution">
    <text evidence="2">The sequence shown here is derived from an EMBL/GenBank/DDBJ whole genome shotgun (WGS) entry which is preliminary data.</text>
</comment>
<dbReference type="GO" id="GO:0070449">
    <property type="term" value="C:elongin complex"/>
    <property type="evidence" value="ECO:0007669"/>
    <property type="project" value="InterPro"/>
</dbReference>
<dbReference type="PANTHER" id="PTHR15141:SF76">
    <property type="entry name" value="TRANSCRIPTION ELONGATION FACTOR B POLYPEPTIDE 3"/>
    <property type="match status" value="1"/>
</dbReference>
<evidence type="ECO:0000313" key="3">
    <source>
        <dbReference type="Proteomes" id="UP000887226"/>
    </source>
</evidence>
<dbReference type="Proteomes" id="UP000887226">
    <property type="component" value="Unassembled WGS sequence"/>
</dbReference>
<sequence length="419" mass="46367">MSPPSLKSLTERACIKNISSIRDIGNLTYSQCVNVLKRIDSPRQLDIIEENSPAVAYDTIDLWKAFIARDIPEWRSKNYSPKSPNKWSRVYRKYQREQKAEIERSREELRMAMQGLKSEKAAMVSKIVDIKKLPKLPKDSRVVAKDGVLLKNTKGGGWVKQSSTLTWTAGSKTKMTDGKSVLNRARKEAREISAMSRMSRPTAMLRGNIGQITKAPVGLVEEYKRLARPTEQVGPVTIVVRKKTALTMDSSSAAARKEELARESRLLALTTKYKPTVGEHVISTSDEDSGDDLFDEPAARQFSGLKSKPQPRPISTSVSRLGLSDPSRPLPSKEKAGPTINSRSNLNRSQLKSQARPLTVSLAPTRPMTASLTSSKPSSQPASQQSSSPASALPPPPKQMTMKRKAPVDPFHRKKPRAS</sequence>
<dbReference type="OrthoDB" id="21513at2759"/>
<evidence type="ECO:0000313" key="2">
    <source>
        <dbReference type="EMBL" id="KAG9246598.1"/>
    </source>
</evidence>
<name>A0A9P8CGT6_9HELO</name>
<feature type="compositionally biased region" description="Low complexity" evidence="1">
    <location>
        <begin position="369"/>
        <end position="391"/>
    </location>
</feature>
<proteinExistence type="predicted"/>
<evidence type="ECO:0000256" key="1">
    <source>
        <dbReference type="SAM" id="MobiDB-lite"/>
    </source>
</evidence>
<dbReference type="GO" id="GO:0006368">
    <property type="term" value="P:transcription elongation by RNA polymerase II"/>
    <property type="evidence" value="ECO:0007669"/>
    <property type="project" value="InterPro"/>
</dbReference>
<feature type="compositionally biased region" description="Polar residues" evidence="1">
    <location>
        <begin position="339"/>
        <end position="353"/>
    </location>
</feature>